<dbReference type="Proteomes" id="UP000224080">
    <property type="component" value="Unassembled WGS sequence"/>
</dbReference>
<name>A0A2B7WGT3_9EURO</name>
<protein>
    <recommendedName>
        <fullName evidence="3">Phage protein</fullName>
    </recommendedName>
</protein>
<organism evidence="1 2">
    <name type="scientific">Blastomyces parvus</name>
    <dbReference type="NCBI Taxonomy" id="2060905"/>
    <lineage>
        <taxon>Eukaryota</taxon>
        <taxon>Fungi</taxon>
        <taxon>Dikarya</taxon>
        <taxon>Ascomycota</taxon>
        <taxon>Pezizomycotina</taxon>
        <taxon>Eurotiomycetes</taxon>
        <taxon>Eurotiomycetidae</taxon>
        <taxon>Onygenales</taxon>
        <taxon>Ajellomycetaceae</taxon>
        <taxon>Blastomyces</taxon>
    </lineage>
</organism>
<evidence type="ECO:0000313" key="1">
    <source>
        <dbReference type="EMBL" id="PGG95866.1"/>
    </source>
</evidence>
<reference evidence="1 2" key="1">
    <citation type="submission" date="2017-10" db="EMBL/GenBank/DDBJ databases">
        <title>Comparative genomics in systemic dimorphic fungi from Ajellomycetaceae.</title>
        <authorList>
            <person name="Munoz J.F."/>
            <person name="Mcewen J.G."/>
            <person name="Clay O.K."/>
            <person name="Cuomo C.A."/>
        </authorList>
    </citation>
    <scope>NUCLEOTIDE SEQUENCE [LARGE SCALE GENOMIC DNA]</scope>
    <source>
        <strain evidence="1 2">UAMH130</strain>
    </source>
</reference>
<dbReference type="OrthoDB" id="4186274at2759"/>
<proteinExistence type="predicted"/>
<comment type="caution">
    <text evidence="1">The sequence shown here is derived from an EMBL/GenBank/DDBJ whole genome shotgun (WGS) entry which is preliminary data.</text>
</comment>
<sequence>MGPVTKEMRFDVEFKFNTLSLPQQRNFLMHLRCNVKNGDDYYRWVQPGVAKVDFDRLPDDAIDCMFQYLWDNGLMEVERVALEGMMDILSGRFME</sequence>
<evidence type="ECO:0000313" key="2">
    <source>
        <dbReference type="Proteomes" id="UP000224080"/>
    </source>
</evidence>
<dbReference type="EMBL" id="PDNC01000203">
    <property type="protein sequence ID" value="PGG95866.1"/>
    <property type="molecule type" value="Genomic_DNA"/>
</dbReference>
<accession>A0A2B7WGT3</accession>
<dbReference type="AlphaFoldDB" id="A0A2B7WGT3"/>
<evidence type="ECO:0008006" key="3">
    <source>
        <dbReference type="Google" id="ProtNLM"/>
    </source>
</evidence>
<keyword evidence="2" id="KW-1185">Reference proteome</keyword>
<gene>
    <name evidence="1" type="ORF">GX51_08095</name>
</gene>